<dbReference type="AlphaFoldDB" id="A0A1P8MSN7"/>
<reference evidence="4 5" key="1">
    <citation type="submission" date="2017-01" db="EMBL/GenBank/DDBJ databases">
        <title>Complete genome of Tateyamaria omphalii DOK1-4 isolated from seawater in Dokdo.</title>
        <authorList>
            <person name="Kim J.H."/>
            <person name="Chi W.-J."/>
        </authorList>
    </citation>
    <scope>NUCLEOTIDE SEQUENCE [LARGE SCALE GENOMIC DNA]</scope>
    <source>
        <strain evidence="4 5">DOK1-4</strain>
    </source>
</reference>
<dbReference type="STRING" id="299262.BWR18_04590"/>
<dbReference type="InterPro" id="IPR016040">
    <property type="entry name" value="NAD(P)-bd_dom"/>
</dbReference>
<sequence length="309" mass="33830">MSSVIVLGAKGRFGRAAVHAFSEAGWHVTRAGRGLSGADCVEVDATDTAAVVSACAGQDVIVNAVHPPYHQWAETVPRVTQAVIAAARASCATVMIPGNIYNYGREMPPVLREDTPWVANTRKGGIRIRMEQAYRDSGVRTIVLRGGDFLDTRASGNWFESHIAPKAGQGKLTYPGPRNLIHAWAYLPDMARAMVGLAERRQDFEGYEEFGFGGYALTGDDLIAVVEQVIGKPMRVSRLPWWAVRVTGLWSPLMREVIEMRYIWHRPHQVDGTKLRTALPGFRETPVQEAIATSLSSQTSAYVLAAKNA</sequence>
<dbReference type="GO" id="GO:0016491">
    <property type="term" value="F:oxidoreductase activity"/>
    <property type="evidence" value="ECO:0007669"/>
    <property type="project" value="UniProtKB-KW"/>
</dbReference>
<dbReference type="OrthoDB" id="7170465at2"/>
<dbReference type="PANTHER" id="PTHR47706">
    <property type="entry name" value="NMRA-LIKE FAMILY PROTEIN"/>
    <property type="match status" value="1"/>
</dbReference>
<gene>
    <name evidence="4" type="ORF">BWR18_04590</name>
</gene>
<evidence type="ECO:0000259" key="3">
    <source>
        <dbReference type="Pfam" id="PF13460"/>
    </source>
</evidence>
<dbReference type="KEGG" id="tom:BWR18_04590"/>
<evidence type="ECO:0000256" key="2">
    <source>
        <dbReference type="ARBA" id="ARBA00023002"/>
    </source>
</evidence>
<keyword evidence="2" id="KW-0560">Oxidoreductase</keyword>
<dbReference type="SUPFAM" id="SSF51735">
    <property type="entry name" value="NAD(P)-binding Rossmann-fold domains"/>
    <property type="match status" value="1"/>
</dbReference>
<evidence type="ECO:0000313" key="5">
    <source>
        <dbReference type="Proteomes" id="UP000186336"/>
    </source>
</evidence>
<proteinExistence type="predicted"/>
<protein>
    <recommendedName>
        <fullName evidence="3">NAD(P)-binding domain-containing protein</fullName>
    </recommendedName>
</protein>
<dbReference type="Proteomes" id="UP000186336">
    <property type="component" value="Chromosome"/>
</dbReference>
<dbReference type="RefSeq" id="WP_076626910.1">
    <property type="nucleotide sequence ID" value="NZ_CP019312.1"/>
</dbReference>
<organism evidence="4 5">
    <name type="scientific">Tateyamaria omphalii</name>
    <dbReference type="NCBI Taxonomy" id="299262"/>
    <lineage>
        <taxon>Bacteria</taxon>
        <taxon>Pseudomonadati</taxon>
        <taxon>Pseudomonadota</taxon>
        <taxon>Alphaproteobacteria</taxon>
        <taxon>Rhodobacterales</taxon>
        <taxon>Roseobacteraceae</taxon>
        <taxon>Tateyamaria</taxon>
    </lineage>
</organism>
<evidence type="ECO:0000256" key="1">
    <source>
        <dbReference type="ARBA" id="ARBA00022857"/>
    </source>
</evidence>
<keyword evidence="1" id="KW-0521">NADP</keyword>
<keyword evidence="5" id="KW-1185">Reference proteome</keyword>
<name>A0A1P8MSN7_9RHOB</name>
<dbReference type="InterPro" id="IPR051609">
    <property type="entry name" value="NmrA/Isoflavone_reductase-like"/>
</dbReference>
<accession>A0A1P8MSN7</accession>
<feature type="domain" description="NAD(P)-binding" evidence="3">
    <location>
        <begin position="8"/>
        <end position="155"/>
    </location>
</feature>
<dbReference type="Pfam" id="PF13460">
    <property type="entry name" value="NAD_binding_10"/>
    <property type="match status" value="1"/>
</dbReference>
<dbReference type="PANTHER" id="PTHR47706:SF9">
    <property type="entry name" value="NMRA-LIKE DOMAIN-CONTAINING PROTEIN-RELATED"/>
    <property type="match status" value="1"/>
</dbReference>
<dbReference type="EMBL" id="CP019312">
    <property type="protein sequence ID" value="APX11044.1"/>
    <property type="molecule type" value="Genomic_DNA"/>
</dbReference>
<dbReference type="Gene3D" id="3.40.50.720">
    <property type="entry name" value="NAD(P)-binding Rossmann-like Domain"/>
    <property type="match status" value="1"/>
</dbReference>
<dbReference type="InterPro" id="IPR036291">
    <property type="entry name" value="NAD(P)-bd_dom_sf"/>
</dbReference>
<evidence type="ECO:0000313" key="4">
    <source>
        <dbReference type="EMBL" id="APX11044.1"/>
    </source>
</evidence>